<evidence type="ECO:0008006" key="5">
    <source>
        <dbReference type="Google" id="ProtNLM"/>
    </source>
</evidence>
<dbReference type="EMBL" id="VDUY01000002">
    <property type="protein sequence ID" value="TXL67049.1"/>
    <property type="molecule type" value="Genomic_DNA"/>
</dbReference>
<evidence type="ECO:0000256" key="2">
    <source>
        <dbReference type="SAM" id="Phobius"/>
    </source>
</evidence>
<dbReference type="Proteomes" id="UP000321548">
    <property type="component" value="Unassembled WGS sequence"/>
</dbReference>
<sequence length="128" mass="13688">MIRRILASLLGTLRVRLELAGIELQGEIDHVVRAIAMALAGALLLCIGVAFGAIAVVVALWETHRVLALAGFAILFASGGAALLWLLARVSRDRPPMFAETAAQFEQDRQRLGAAPPVRRQGGEGPKR</sequence>
<dbReference type="RefSeq" id="WP_147703298.1">
    <property type="nucleotide sequence ID" value="NZ_VDUY01000002.1"/>
</dbReference>
<dbReference type="OrthoDB" id="198068at2"/>
<evidence type="ECO:0000256" key="1">
    <source>
        <dbReference type="SAM" id="MobiDB-lite"/>
    </source>
</evidence>
<comment type="caution">
    <text evidence="3">The sequence shown here is derived from an EMBL/GenBank/DDBJ whole genome shotgun (WGS) entry which is preliminary data.</text>
</comment>
<feature type="transmembrane region" description="Helical" evidence="2">
    <location>
        <begin position="67"/>
        <end position="88"/>
    </location>
</feature>
<organism evidence="3 4">
    <name type="scientific">Zeimonas arvi</name>
    <dbReference type="NCBI Taxonomy" id="2498847"/>
    <lineage>
        <taxon>Bacteria</taxon>
        <taxon>Pseudomonadati</taxon>
        <taxon>Pseudomonadota</taxon>
        <taxon>Betaproteobacteria</taxon>
        <taxon>Burkholderiales</taxon>
        <taxon>Burkholderiaceae</taxon>
        <taxon>Zeimonas</taxon>
    </lineage>
</organism>
<feature type="region of interest" description="Disordered" evidence="1">
    <location>
        <begin position="107"/>
        <end position="128"/>
    </location>
</feature>
<keyword evidence="2" id="KW-1133">Transmembrane helix</keyword>
<proteinExistence type="predicted"/>
<accession>A0A5C8P0A7</accession>
<keyword evidence="2" id="KW-0472">Membrane</keyword>
<name>A0A5C8P0A7_9BURK</name>
<dbReference type="AlphaFoldDB" id="A0A5C8P0A7"/>
<evidence type="ECO:0000313" key="3">
    <source>
        <dbReference type="EMBL" id="TXL67049.1"/>
    </source>
</evidence>
<evidence type="ECO:0000313" key="4">
    <source>
        <dbReference type="Proteomes" id="UP000321548"/>
    </source>
</evidence>
<keyword evidence="4" id="KW-1185">Reference proteome</keyword>
<dbReference type="Pfam" id="PF07332">
    <property type="entry name" value="Phage_holin_3_6"/>
    <property type="match status" value="1"/>
</dbReference>
<reference evidence="3 4" key="1">
    <citation type="submission" date="2019-06" db="EMBL/GenBank/DDBJ databases">
        <title>Quisquiliibacterium sp. nov., isolated from a maize field.</title>
        <authorList>
            <person name="Lin S.-Y."/>
            <person name="Tsai C.-F."/>
            <person name="Young C.-C."/>
        </authorList>
    </citation>
    <scope>NUCLEOTIDE SEQUENCE [LARGE SCALE GENOMIC DNA]</scope>
    <source>
        <strain evidence="3 4">CC-CFT501</strain>
    </source>
</reference>
<protein>
    <recommendedName>
        <fullName evidence="5">Phage holin family protein</fullName>
    </recommendedName>
</protein>
<feature type="transmembrane region" description="Helical" evidence="2">
    <location>
        <begin position="36"/>
        <end position="60"/>
    </location>
</feature>
<gene>
    <name evidence="3" type="ORF">FHP08_05370</name>
</gene>
<keyword evidence="2" id="KW-0812">Transmembrane</keyword>
<dbReference type="InterPro" id="IPR009937">
    <property type="entry name" value="Phage_holin_3_6"/>
</dbReference>